<dbReference type="CDD" id="cd03205">
    <property type="entry name" value="GST_C_6"/>
    <property type="match status" value="1"/>
</dbReference>
<dbReference type="Gene3D" id="3.40.30.10">
    <property type="entry name" value="Glutaredoxin"/>
    <property type="match status" value="1"/>
</dbReference>
<accession>A0A3P5X7B3</accession>
<dbReference type="RefSeq" id="WP_124085359.1">
    <property type="nucleotide sequence ID" value="NZ_UXAW01000048.1"/>
</dbReference>
<dbReference type="AlphaFoldDB" id="A0A3P5X7B3"/>
<dbReference type="Pfam" id="PF13409">
    <property type="entry name" value="GST_N_2"/>
    <property type="match status" value="1"/>
</dbReference>
<dbReference type="InterPro" id="IPR004045">
    <property type="entry name" value="Glutathione_S-Trfase_N"/>
</dbReference>
<protein>
    <submittedName>
        <fullName evidence="2">Putative GST-like protein YibF</fullName>
    </submittedName>
</protein>
<feature type="domain" description="GST N-terminal" evidence="1">
    <location>
        <begin position="3"/>
        <end position="85"/>
    </location>
</feature>
<evidence type="ECO:0000313" key="3">
    <source>
        <dbReference type="Proteomes" id="UP000277498"/>
    </source>
</evidence>
<dbReference type="EMBL" id="UXAW01000048">
    <property type="protein sequence ID" value="VDC23224.1"/>
    <property type="molecule type" value="Genomic_DNA"/>
</dbReference>
<dbReference type="Pfam" id="PF13410">
    <property type="entry name" value="GST_C_2"/>
    <property type="match status" value="1"/>
</dbReference>
<evidence type="ECO:0000313" key="2">
    <source>
        <dbReference type="EMBL" id="VDC23224.1"/>
    </source>
</evidence>
<dbReference type="SUPFAM" id="SSF47616">
    <property type="entry name" value="GST C-terminal domain-like"/>
    <property type="match status" value="1"/>
</dbReference>
<organism evidence="2 3">
    <name type="scientific">Pseudogemmobacter humi</name>
    <dbReference type="NCBI Taxonomy" id="2483812"/>
    <lineage>
        <taxon>Bacteria</taxon>
        <taxon>Pseudomonadati</taxon>
        <taxon>Pseudomonadota</taxon>
        <taxon>Alphaproteobacteria</taxon>
        <taxon>Rhodobacterales</taxon>
        <taxon>Paracoccaceae</taxon>
        <taxon>Pseudogemmobacter</taxon>
    </lineage>
</organism>
<dbReference type="PROSITE" id="PS50404">
    <property type="entry name" value="GST_NTER"/>
    <property type="match status" value="1"/>
</dbReference>
<dbReference type="Proteomes" id="UP000277498">
    <property type="component" value="Unassembled WGS sequence"/>
</dbReference>
<sequence>MNGRLTLFSSLTSPYVRKVRVLIREAGIVGIDEIMGGGTPLDQTGAPVGQNPLGKVPALVTDTGEALFDSRVICRWLDDHAGAGLYPGGEALWRVLVLESLADGILDAALLMIYESRLRPEEIRFAPWVESQWLKVARSLDTLENGWAGDLEQPLNMGQIALGCALGYLDFRHSARNWRDGHPRLAAWEEAFARRAPMRETRPVG</sequence>
<keyword evidence="3" id="KW-1185">Reference proteome</keyword>
<dbReference type="InterPro" id="IPR036249">
    <property type="entry name" value="Thioredoxin-like_sf"/>
</dbReference>
<evidence type="ECO:0000259" key="1">
    <source>
        <dbReference type="PROSITE" id="PS50404"/>
    </source>
</evidence>
<reference evidence="2 3" key="1">
    <citation type="submission" date="2018-11" db="EMBL/GenBank/DDBJ databases">
        <authorList>
            <person name="Criscuolo A."/>
        </authorList>
    </citation>
    <scope>NUCLEOTIDE SEQUENCE [LARGE SCALE GENOMIC DNA]</scope>
    <source>
        <strain evidence="2">ACIP111625</strain>
    </source>
</reference>
<dbReference type="Gene3D" id="1.20.1050.10">
    <property type="match status" value="1"/>
</dbReference>
<dbReference type="OrthoDB" id="9795329at2"/>
<dbReference type="SUPFAM" id="SSF52833">
    <property type="entry name" value="Thioredoxin-like"/>
    <property type="match status" value="1"/>
</dbReference>
<name>A0A3P5X7B3_9RHOB</name>
<dbReference type="InterPro" id="IPR036282">
    <property type="entry name" value="Glutathione-S-Trfase_C_sf"/>
</dbReference>
<proteinExistence type="predicted"/>
<gene>
    <name evidence="2" type="primary">yibF</name>
    <name evidence="2" type="ORF">XINFAN_00932</name>
</gene>